<feature type="domain" description="DNA-binding phage zinc finger" evidence="1">
    <location>
        <begin position="134"/>
        <end position="178"/>
    </location>
</feature>
<reference evidence="3" key="1">
    <citation type="journal article" date="2019" name="Int. J. Syst. Evol. Microbiol.">
        <title>The Global Catalogue of Microorganisms (GCM) 10K type strain sequencing project: providing services to taxonomists for standard genome sequencing and annotation.</title>
        <authorList>
            <consortium name="The Broad Institute Genomics Platform"/>
            <consortium name="The Broad Institute Genome Sequencing Center for Infectious Disease"/>
            <person name="Wu L."/>
            <person name="Ma J."/>
        </authorList>
    </citation>
    <scope>NUCLEOTIDE SEQUENCE [LARGE SCALE GENOMIC DNA]</scope>
    <source>
        <strain evidence="3">TBRC 1276</strain>
    </source>
</reference>
<proteinExistence type="predicted"/>
<evidence type="ECO:0000313" key="3">
    <source>
        <dbReference type="Proteomes" id="UP001595851"/>
    </source>
</evidence>
<gene>
    <name evidence="2" type="ORF">ACFOY2_04985</name>
</gene>
<dbReference type="InterPro" id="IPR056911">
    <property type="entry name" value="Phage_Znf_bind_put"/>
</dbReference>
<evidence type="ECO:0000313" key="2">
    <source>
        <dbReference type="EMBL" id="MFC4006564.1"/>
    </source>
</evidence>
<sequence>MTPVEAVKFVQFVSALWPQQRLEDETPDAWYAAGLKDVEARDAAEAATRLANHKVFISLAELLSEVKALRTERISRSALPAPAPELADRPVDYQAALKDALAEMAQGFALPKQIMAKVEPSTEYTEIRGADHDPARIAAIRVPCPWPPCKALPGAVCVNADGRRLSAPAHEARLKAAGLAEIEGSP</sequence>
<organism evidence="2 3">
    <name type="scientific">Nonomuraea purpurea</name>
    <dbReference type="NCBI Taxonomy" id="1849276"/>
    <lineage>
        <taxon>Bacteria</taxon>
        <taxon>Bacillati</taxon>
        <taxon>Actinomycetota</taxon>
        <taxon>Actinomycetes</taxon>
        <taxon>Streptosporangiales</taxon>
        <taxon>Streptosporangiaceae</taxon>
        <taxon>Nonomuraea</taxon>
    </lineage>
</organism>
<dbReference type="Pfam" id="PF24623">
    <property type="entry name" value="Phage_zn_bind_8"/>
    <property type="match status" value="1"/>
</dbReference>
<dbReference type="Proteomes" id="UP001595851">
    <property type="component" value="Unassembled WGS sequence"/>
</dbReference>
<comment type="caution">
    <text evidence="2">The sequence shown here is derived from an EMBL/GenBank/DDBJ whole genome shotgun (WGS) entry which is preliminary data.</text>
</comment>
<evidence type="ECO:0000259" key="1">
    <source>
        <dbReference type="Pfam" id="PF24623"/>
    </source>
</evidence>
<dbReference type="EMBL" id="JBHSBI010000002">
    <property type="protein sequence ID" value="MFC4006564.1"/>
    <property type="molecule type" value="Genomic_DNA"/>
</dbReference>
<dbReference type="RefSeq" id="WP_379526704.1">
    <property type="nucleotide sequence ID" value="NZ_JBHSBI010000002.1"/>
</dbReference>
<accession>A0ABV8G155</accession>
<protein>
    <recommendedName>
        <fullName evidence="1">DNA-binding phage zinc finger domain-containing protein</fullName>
    </recommendedName>
</protein>
<keyword evidence="3" id="KW-1185">Reference proteome</keyword>
<name>A0ABV8G155_9ACTN</name>